<reference evidence="1" key="1">
    <citation type="submission" date="2018-10" db="EMBL/GenBank/DDBJ databases">
        <title>Hidden diversity of soil giant viruses.</title>
        <authorList>
            <person name="Schulz F."/>
            <person name="Alteio L."/>
            <person name="Goudeau D."/>
            <person name="Ryan E.M."/>
            <person name="Malmstrom R.R."/>
            <person name="Blanchard J."/>
            <person name="Woyke T."/>
        </authorList>
    </citation>
    <scope>NUCLEOTIDE SEQUENCE</scope>
    <source>
        <strain evidence="1">SMV1</strain>
    </source>
</reference>
<proteinExistence type="predicted"/>
<name>A0A3G5AHX7_9VIRU</name>
<sequence length="161" mass="18300">MSTASSGLNIASGATKDNKDVKTKTPETITSVVIDKLVLPKPYEKVVESVEKLYKTQELPYDPTFTFDDHGRLLLSYIKPRNFTKFLIDGYNNMINVKLRKFFKEYKFYLDSLNRVEITDIKYQKPIYATSGKSKDLLPSEALGTDKTYGASIIAIIQVQK</sequence>
<protein>
    <submittedName>
        <fullName evidence="1">Uncharacterized protein</fullName>
    </submittedName>
</protein>
<gene>
    <name evidence="1" type="ORF">Solumvirus2_1</name>
</gene>
<dbReference type="SUPFAM" id="SSF64484">
    <property type="entry name" value="beta and beta-prime subunits of DNA dependent RNA-polymerase"/>
    <property type="match status" value="1"/>
</dbReference>
<feature type="non-terminal residue" evidence="1">
    <location>
        <position position="161"/>
    </location>
</feature>
<evidence type="ECO:0000313" key="1">
    <source>
        <dbReference type="EMBL" id="AYV86194.1"/>
    </source>
</evidence>
<dbReference type="EMBL" id="MK072499">
    <property type="protein sequence ID" value="AYV86194.1"/>
    <property type="molecule type" value="Genomic_DNA"/>
</dbReference>
<accession>A0A3G5AHX7</accession>
<organism evidence="1">
    <name type="scientific">Solumvirus sp</name>
    <dbReference type="NCBI Taxonomy" id="2487773"/>
    <lineage>
        <taxon>Viruses</taxon>
        <taxon>Pithoviruses</taxon>
    </lineage>
</organism>